<dbReference type="Proteomes" id="UP000318297">
    <property type="component" value="Unassembled WGS sequence"/>
</dbReference>
<dbReference type="Pfam" id="PF10094">
    <property type="entry name" value="DUF2332"/>
    <property type="match status" value="1"/>
</dbReference>
<proteinExistence type="predicted"/>
<accession>A0A561E388</accession>
<dbReference type="InterPro" id="IPR011200">
    <property type="entry name" value="UCP012608"/>
</dbReference>
<reference evidence="1 2" key="1">
    <citation type="submission" date="2019-06" db="EMBL/GenBank/DDBJ databases">
        <title>Sequencing the genomes of 1000 actinobacteria strains.</title>
        <authorList>
            <person name="Klenk H.-P."/>
        </authorList>
    </citation>
    <scope>NUCLEOTIDE SEQUENCE [LARGE SCALE GENOMIC DNA]</scope>
    <source>
        <strain evidence="1 2">DSM 19560</strain>
    </source>
</reference>
<evidence type="ECO:0000313" key="1">
    <source>
        <dbReference type="EMBL" id="TWE10069.1"/>
    </source>
</evidence>
<protein>
    <submittedName>
        <fullName evidence="1">Uncharacterized protein DUF2332</fullName>
    </submittedName>
</protein>
<dbReference type="RefSeq" id="WP_145228796.1">
    <property type="nucleotide sequence ID" value="NZ_VIVQ01000002.1"/>
</dbReference>
<organism evidence="1 2">
    <name type="scientific">Rudaeicoccus suwonensis</name>
    <dbReference type="NCBI Taxonomy" id="657409"/>
    <lineage>
        <taxon>Bacteria</taxon>
        <taxon>Bacillati</taxon>
        <taxon>Actinomycetota</taxon>
        <taxon>Actinomycetes</taxon>
        <taxon>Micrococcales</taxon>
        <taxon>Dermacoccaceae</taxon>
        <taxon>Rudaeicoccus</taxon>
    </lineage>
</organism>
<name>A0A561E388_9MICO</name>
<dbReference type="AlphaFoldDB" id="A0A561E388"/>
<keyword evidence="2" id="KW-1185">Reference proteome</keyword>
<comment type="caution">
    <text evidence="1">The sequence shown here is derived from an EMBL/GenBank/DDBJ whole genome shotgun (WGS) entry which is preliminary data.</text>
</comment>
<dbReference type="OrthoDB" id="8899077at2"/>
<sequence length="341" mass="37438">MTSDDVRAAFADAVDVFDGPLFRSWCVAVAQETGRDDGTLTAFESRGLRFTSWKAVQSLLRATSMELRRAGEDLQLVDYFPVLGGQLPADDRAFQLWRELLRDRRGHLVRHLDGPVRPLNDPINGVRILSLLDDYLDETYAEPLTLELLCVGAAAGLELVADALTADVLPPEVVSTGGLRAAGDLPLLGRHSIVHRGGVDLEPLDPRDSATLDAMLSLLEPEEVDRQTRIRRAARLAQQQDIVVSKRDAFAAVAAPGFGFGRLPVVFGSSFLCSVPEPTRMDELMRARYAEGIWISDEAAGVMRRVIDDPELADVSPMTRVTRLVHYRAGEAIAIRTRVDG</sequence>
<dbReference type="EMBL" id="VIVQ01000002">
    <property type="protein sequence ID" value="TWE10069.1"/>
    <property type="molecule type" value="Genomic_DNA"/>
</dbReference>
<evidence type="ECO:0000313" key="2">
    <source>
        <dbReference type="Proteomes" id="UP000318297"/>
    </source>
</evidence>
<gene>
    <name evidence="1" type="ORF">BKA23_2417</name>
</gene>